<dbReference type="Proteomes" id="UP001178507">
    <property type="component" value="Unassembled WGS sequence"/>
</dbReference>
<sequence length="100" mass="11067">MFQAASRLADQHVLALTAATNEFGQPQRLGRIARHVRERRQPSPRPRAQWSTQGDGHTDPPLITIRAKKAASASEVLKVMWAEHDNPDLNLISVSQHGNG</sequence>
<gene>
    <name evidence="2" type="ORF">EVOR1521_LOCUS21460</name>
</gene>
<comment type="caution">
    <text evidence="2">The sequence shown here is derived from an EMBL/GenBank/DDBJ whole genome shotgun (WGS) entry which is preliminary data.</text>
</comment>
<keyword evidence="3" id="KW-1185">Reference proteome</keyword>
<evidence type="ECO:0000313" key="3">
    <source>
        <dbReference type="Proteomes" id="UP001178507"/>
    </source>
</evidence>
<organism evidence="2 3">
    <name type="scientific">Effrenium voratum</name>
    <dbReference type="NCBI Taxonomy" id="2562239"/>
    <lineage>
        <taxon>Eukaryota</taxon>
        <taxon>Sar</taxon>
        <taxon>Alveolata</taxon>
        <taxon>Dinophyceae</taxon>
        <taxon>Suessiales</taxon>
        <taxon>Symbiodiniaceae</taxon>
        <taxon>Effrenium</taxon>
    </lineage>
</organism>
<proteinExistence type="predicted"/>
<evidence type="ECO:0000313" key="2">
    <source>
        <dbReference type="EMBL" id="CAJ1397448.1"/>
    </source>
</evidence>
<dbReference type="EMBL" id="CAUJNA010003266">
    <property type="protein sequence ID" value="CAJ1397448.1"/>
    <property type="molecule type" value="Genomic_DNA"/>
</dbReference>
<evidence type="ECO:0000256" key="1">
    <source>
        <dbReference type="SAM" id="MobiDB-lite"/>
    </source>
</evidence>
<name>A0AA36NCQ1_9DINO</name>
<accession>A0AA36NCQ1</accession>
<protein>
    <submittedName>
        <fullName evidence="2">Uncharacterized protein</fullName>
    </submittedName>
</protein>
<dbReference type="AlphaFoldDB" id="A0AA36NCQ1"/>
<reference evidence="2" key="1">
    <citation type="submission" date="2023-08" db="EMBL/GenBank/DDBJ databases">
        <authorList>
            <person name="Chen Y."/>
            <person name="Shah S."/>
            <person name="Dougan E. K."/>
            <person name="Thang M."/>
            <person name="Chan C."/>
        </authorList>
    </citation>
    <scope>NUCLEOTIDE SEQUENCE</scope>
</reference>
<feature type="region of interest" description="Disordered" evidence="1">
    <location>
        <begin position="26"/>
        <end position="61"/>
    </location>
</feature>